<dbReference type="HOGENOM" id="CLU_2905271_0_0_1"/>
<name>U9U3S2_RHIID</name>
<dbReference type="AlphaFoldDB" id="U9U3S2"/>
<organism evidence="1">
    <name type="scientific">Rhizophagus irregularis (strain DAOM 181602 / DAOM 197198 / MUCL 43194)</name>
    <name type="common">Arbuscular mycorrhizal fungus</name>
    <name type="synonym">Glomus intraradices</name>
    <dbReference type="NCBI Taxonomy" id="747089"/>
    <lineage>
        <taxon>Eukaryota</taxon>
        <taxon>Fungi</taxon>
        <taxon>Fungi incertae sedis</taxon>
        <taxon>Mucoromycota</taxon>
        <taxon>Glomeromycotina</taxon>
        <taxon>Glomeromycetes</taxon>
        <taxon>Glomerales</taxon>
        <taxon>Glomeraceae</taxon>
        <taxon>Rhizophagus</taxon>
    </lineage>
</organism>
<evidence type="ECO:0000313" key="1">
    <source>
        <dbReference type="EMBL" id="ESA13243.1"/>
    </source>
</evidence>
<sequence>MGKLEVESCEQQITTVSSNRSPALLDNHLIEIEILEEPKHQLPANLDKTLTMKFNFEEFKGV</sequence>
<accession>U9U3S2</accession>
<dbReference type="EMBL" id="KI284092">
    <property type="protein sequence ID" value="ESA13243.1"/>
    <property type="molecule type" value="Genomic_DNA"/>
</dbReference>
<proteinExistence type="predicted"/>
<gene>
    <name evidence="1" type="ORF">GLOINDRAFT_26252</name>
</gene>
<reference evidence="1" key="1">
    <citation type="submission" date="2013-07" db="EMBL/GenBank/DDBJ databases">
        <title>The genome of an arbuscular mycorrhizal fungus provides insights into the evolution of the oldest plant symbiosis.</title>
        <authorList>
            <consortium name="DOE Joint Genome Institute"/>
            <person name="Tisserant E."/>
            <person name="Malbreil M."/>
            <person name="Kuo A."/>
            <person name="Kohler A."/>
            <person name="Symeonidi A."/>
            <person name="Balestrini R."/>
            <person name="Charron P."/>
            <person name="Duensing N."/>
            <person name="Frei-dit-Frey N."/>
            <person name="Gianinazzi-Pearson V."/>
            <person name="Gilbert B."/>
            <person name="Handa Y."/>
            <person name="Hijri M."/>
            <person name="Kaul R."/>
            <person name="Kawaguchi M."/>
            <person name="Krajinski F."/>
            <person name="Lammers P."/>
            <person name="Lapierre D."/>
            <person name="Masclaux F.G."/>
            <person name="Murat C."/>
            <person name="Morin E."/>
            <person name="Ndikumana S."/>
            <person name="Pagni M."/>
            <person name="Petitpierre D."/>
            <person name="Requena N."/>
            <person name="Rosikiewicz P."/>
            <person name="Riley R."/>
            <person name="Saito K."/>
            <person name="San Clemente H."/>
            <person name="Shapiro H."/>
            <person name="van Tuinen D."/>
            <person name="Becard G."/>
            <person name="Bonfante P."/>
            <person name="Paszkowski U."/>
            <person name="Shachar-Hill Y."/>
            <person name="Young J.P."/>
            <person name="Sanders I.R."/>
            <person name="Henrissat B."/>
            <person name="Rensing S.A."/>
            <person name="Grigoriev I.V."/>
            <person name="Corradi N."/>
            <person name="Roux C."/>
            <person name="Martin F."/>
        </authorList>
    </citation>
    <scope>NUCLEOTIDE SEQUENCE</scope>
    <source>
        <strain evidence="1">DAOM 197198</strain>
    </source>
</reference>
<protein>
    <submittedName>
        <fullName evidence="1">Uncharacterized protein</fullName>
    </submittedName>
</protein>